<accession>A0A4Y7SHM7</accession>
<dbReference type="AlphaFoldDB" id="A0A4Y7SHM7"/>
<sequence length="235" mass="26079">MKKPTDRLATEVISDDEGFTETTFAVGSVGWHGTHLAPGMDGQTIRVRSEQTERRRRMEAEKDADAIWERMPREAECGTCVKGGVACYREILENNGKSEGRRRVNGVAVKVGSANYGRCQRCLKIRRVCETSNAISRPPRQTASSLTEDNARKRKNDGDEDEGTPWTLAGQKKKARLEGIERPKTKLDGSGMRGLGAKLAKGLGEGQVQVTKELEAFLKEQKNLIEVLIRHKDAL</sequence>
<gene>
    <name evidence="2" type="ORF">FA13DRAFT_1741964</name>
</gene>
<keyword evidence="3" id="KW-1185">Reference proteome</keyword>
<protein>
    <submittedName>
        <fullName evidence="2">Uncharacterized protein</fullName>
    </submittedName>
</protein>
<evidence type="ECO:0000256" key="1">
    <source>
        <dbReference type="SAM" id="MobiDB-lite"/>
    </source>
</evidence>
<dbReference type="Proteomes" id="UP000298030">
    <property type="component" value="Unassembled WGS sequence"/>
</dbReference>
<feature type="region of interest" description="Disordered" evidence="1">
    <location>
        <begin position="136"/>
        <end position="175"/>
    </location>
</feature>
<evidence type="ECO:0000313" key="2">
    <source>
        <dbReference type="EMBL" id="TEB21397.1"/>
    </source>
</evidence>
<comment type="caution">
    <text evidence="2">The sequence shown here is derived from an EMBL/GenBank/DDBJ whole genome shotgun (WGS) entry which is preliminary data.</text>
</comment>
<feature type="compositionally biased region" description="Polar residues" evidence="1">
    <location>
        <begin position="136"/>
        <end position="148"/>
    </location>
</feature>
<proteinExistence type="predicted"/>
<evidence type="ECO:0000313" key="3">
    <source>
        <dbReference type="Proteomes" id="UP000298030"/>
    </source>
</evidence>
<organism evidence="2 3">
    <name type="scientific">Coprinellus micaceus</name>
    <name type="common">Glistening ink-cap mushroom</name>
    <name type="synonym">Coprinus micaceus</name>
    <dbReference type="NCBI Taxonomy" id="71717"/>
    <lineage>
        <taxon>Eukaryota</taxon>
        <taxon>Fungi</taxon>
        <taxon>Dikarya</taxon>
        <taxon>Basidiomycota</taxon>
        <taxon>Agaricomycotina</taxon>
        <taxon>Agaricomycetes</taxon>
        <taxon>Agaricomycetidae</taxon>
        <taxon>Agaricales</taxon>
        <taxon>Agaricineae</taxon>
        <taxon>Psathyrellaceae</taxon>
        <taxon>Coprinellus</taxon>
    </lineage>
</organism>
<reference evidence="2 3" key="1">
    <citation type="journal article" date="2019" name="Nat. Ecol. Evol.">
        <title>Megaphylogeny resolves global patterns of mushroom evolution.</title>
        <authorList>
            <person name="Varga T."/>
            <person name="Krizsan K."/>
            <person name="Foldi C."/>
            <person name="Dima B."/>
            <person name="Sanchez-Garcia M."/>
            <person name="Sanchez-Ramirez S."/>
            <person name="Szollosi G.J."/>
            <person name="Szarkandi J.G."/>
            <person name="Papp V."/>
            <person name="Albert L."/>
            <person name="Andreopoulos W."/>
            <person name="Angelini C."/>
            <person name="Antonin V."/>
            <person name="Barry K.W."/>
            <person name="Bougher N.L."/>
            <person name="Buchanan P."/>
            <person name="Buyck B."/>
            <person name="Bense V."/>
            <person name="Catcheside P."/>
            <person name="Chovatia M."/>
            <person name="Cooper J."/>
            <person name="Damon W."/>
            <person name="Desjardin D."/>
            <person name="Finy P."/>
            <person name="Geml J."/>
            <person name="Haridas S."/>
            <person name="Hughes K."/>
            <person name="Justo A."/>
            <person name="Karasinski D."/>
            <person name="Kautmanova I."/>
            <person name="Kiss B."/>
            <person name="Kocsube S."/>
            <person name="Kotiranta H."/>
            <person name="LaButti K.M."/>
            <person name="Lechner B.E."/>
            <person name="Liimatainen K."/>
            <person name="Lipzen A."/>
            <person name="Lukacs Z."/>
            <person name="Mihaltcheva S."/>
            <person name="Morgado L.N."/>
            <person name="Niskanen T."/>
            <person name="Noordeloos M.E."/>
            <person name="Ohm R.A."/>
            <person name="Ortiz-Santana B."/>
            <person name="Ovrebo C."/>
            <person name="Racz N."/>
            <person name="Riley R."/>
            <person name="Savchenko A."/>
            <person name="Shiryaev A."/>
            <person name="Soop K."/>
            <person name="Spirin V."/>
            <person name="Szebenyi C."/>
            <person name="Tomsovsky M."/>
            <person name="Tulloss R.E."/>
            <person name="Uehling J."/>
            <person name="Grigoriev I.V."/>
            <person name="Vagvolgyi C."/>
            <person name="Papp T."/>
            <person name="Martin F.M."/>
            <person name="Miettinen O."/>
            <person name="Hibbett D.S."/>
            <person name="Nagy L.G."/>
        </authorList>
    </citation>
    <scope>NUCLEOTIDE SEQUENCE [LARGE SCALE GENOMIC DNA]</scope>
    <source>
        <strain evidence="2 3">FP101781</strain>
    </source>
</reference>
<dbReference type="EMBL" id="QPFP01000112">
    <property type="protein sequence ID" value="TEB21397.1"/>
    <property type="molecule type" value="Genomic_DNA"/>
</dbReference>
<name>A0A4Y7SHM7_COPMI</name>